<dbReference type="PRINTS" id="PR00625">
    <property type="entry name" value="JDOMAIN"/>
</dbReference>
<dbReference type="PROSITE" id="PS51074">
    <property type="entry name" value="DPH_MB"/>
    <property type="match status" value="1"/>
</dbReference>
<evidence type="ECO:0000256" key="1">
    <source>
        <dbReference type="ARBA" id="ARBA00006169"/>
    </source>
</evidence>
<keyword evidence="4" id="KW-0408">Iron</keyword>
<dbReference type="InterPro" id="IPR036869">
    <property type="entry name" value="J_dom_sf"/>
</dbReference>
<dbReference type="PROSITE" id="PS00636">
    <property type="entry name" value="DNAJ_1"/>
    <property type="match status" value="1"/>
</dbReference>
<keyword evidence="3" id="KW-0862">Zinc</keyword>
<evidence type="ECO:0008006" key="8">
    <source>
        <dbReference type="Google" id="ProtNLM"/>
    </source>
</evidence>
<dbReference type="Gene3D" id="3.10.660.10">
    <property type="entry name" value="DPH Zinc finger"/>
    <property type="match status" value="1"/>
</dbReference>
<protein>
    <recommendedName>
        <fullName evidence="8">Diphthamide biosynthesis protein 4</fullName>
    </recommendedName>
</protein>
<feature type="domain" description="DPH-type MB" evidence="6">
    <location>
        <begin position="76"/>
        <end position="131"/>
    </location>
</feature>
<evidence type="ECO:0000259" key="6">
    <source>
        <dbReference type="PROSITE" id="PS51074"/>
    </source>
</evidence>
<dbReference type="InterPro" id="IPR036671">
    <property type="entry name" value="DPH_MB_sf"/>
</dbReference>
<proteinExistence type="inferred from homology"/>
<dbReference type="PANTHER" id="PTHR45255:SF1">
    <property type="entry name" value="DNAJ HOMOLOG SUBFAMILY C MEMBER 24"/>
    <property type="match status" value="1"/>
</dbReference>
<dbReference type="GO" id="GO:0001671">
    <property type="term" value="F:ATPase activator activity"/>
    <property type="evidence" value="ECO:0007669"/>
    <property type="project" value="TreeGrafter"/>
</dbReference>
<evidence type="ECO:0000256" key="2">
    <source>
        <dbReference type="ARBA" id="ARBA00022723"/>
    </source>
</evidence>
<dbReference type="SUPFAM" id="SSF144217">
    <property type="entry name" value="CSL zinc finger"/>
    <property type="match status" value="1"/>
</dbReference>
<dbReference type="PANTHER" id="PTHR45255">
    <property type="entry name" value="DNAJ HOMOLOG SUBFAMILY C MEMBER 24"/>
    <property type="match status" value="1"/>
</dbReference>
<dbReference type="InterPro" id="IPR001623">
    <property type="entry name" value="DnaJ_domain"/>
</dbReference>
<dbReference type="Pfam" id="PF05207">
    <property type="entry name" value="Zn_ribbon_CSL"/>
    <property type="match status" value="1"/>
</dbReference>
<dbReference type="Pfam" id="PF00226">
    <property type="entry name" value="DnaJ"/>
    <property type="match status" value="1"/>
</dbReference>
<sequence>MSFYAVLGVEPSASLEEIKRSYRALSLQYHPDKLTTKDDESFTKIQQAWETLRDAPSRQLYDQALQVQAMKGEAKISEEIDLDDMNQEAEDTFTHPCRCGDKYILTTTDMDNDINVIQCNGCSLFIKVSYEVI</sequence>
<reference evidence="7" key="1">
    <citation type="journal article" date="2020" name="J. Eukaryot. Microbiol.">
        <title>De novo Sequencing, Assembly and Annotation of the Transcriptome for the Free-Living Testate Amoeba Arcella intermedia.</title>
        <authorList>
            <person name="Ribeiro G.M."/>
            <person name="Porfirio-Sousa A.L."/>
            <person name="Maurer-Alcala X.X."/>
            <person name="Katz L.A."/>
            <person name="Lahr D.J.G."/>
        </authorList>
    </citation>
    <scope>NUCLEOTIDE SEQUENCE</scope>
</reference>
<name>A0A6B2LQ26_9EUKA</name>
<dbReference type="InterPro" id="IPR007872">
    <property type="entry name" value="DPH_MB_dom"/>
</dbReference>
<dbReference type="SUPFAM" id="SSF46565">
    <property type="entry name" value="Chaperone J-domain"/>
    <property type="match status" value="1"/>
</dbReference>
<comment type="similarity">
    <text evidence="1">Belongs to the DPH4 family.</text>
</comment>
<dbReference type="GO" id="GO:0008198">
    <property type="term" value="F:ferrous iron binding"/>
    <property type="evidence" value="ECO:0007669"/>
    <property type="project" value="TreeGrafter"/>
</dbReference>
<evidence type="ECO:0000256" key="4">
    <source>
        <dbReference type="ARBA" id="ARBA00023004"/>
    </source>
</evidence>
<dbReference type="EMBL" id="GIBP01010340">
    <property type="protein sequence ID" value="NDV39309.1"/>
    <property type="molecule type" value="Transcribed_RNA"/>
</dbReference>
<dbReference type="Gene3D" id="1.10.287.110">
    <property type="entry name" value="DnaJ domain"/>
    <property type="match status" value="1"/>
</dbReference>
<evidence type="ECO:0000259" key="5">
    <source>
        <dbReference type="PROSITE" id="PS50076"/>
    </source>
</evidence>
<evidence type="ECO:0000256" key="3">
    <source>
        <dbReference type="ARBA" id="ARBA00022833"/>
    </source>
</evidence>
<dbReference type="SMART" id="SM00271">
    <property type="entry name" value="DnaJ"/>
    <property type="match status" value="1"/>
</dbReference>
<accession>A0A6B2LQ26</accession>
<evidence type="ECO:0000313" key="7">
    <source>
        <dbReference type="EMBL" id="NDV39309.1"/>
    </source>
</evidence>
<dbReference type="AlphaFoldDB" id="A0A6B2LQ26"/>
<dbReference type="InterPro" id="IPR018253">
    <property type="entry name" value="DnaJ_domain_CS"/>
</dbReference>
<feature type="domain" description="J" evidence="5">
    <location>
        <begin position="2"/>
        <end position="65"/>
    </location>
</feature>
<keyword evidence="2" id="KW-0479">Metal-binding</keyword>
<dbReference type="CDD" id="cd06257">
    <property type="entry name" value="DnaJ"/>
    <property type="match status" value="1"/>
</dbReference>
<organism evidence="7">
    <name type="scientific">Arcella intermedia</name>
    <dbReference type="NCBI Taxonomy" id="1963864"/>
    <lineage>
        <taxon>Eukaryota</taxon>
        <taxon>Amoebozoa</taxon>
        <taxon>Tubulinea</taxon>
        <taxon>Elardia</taxon>
        <taxon>Arcellinida</taxon>
        <taxon>Sphaerothecina</taxon>
        <taxon>Arcellidae</taxon>
        <taxon>Arcella</taxon>
    </lineage>
</organism>
<dbReference type="PROSITE" id="PS50076">
    <property type="entry name" value="DNAJ_2"/>
    <property type="match status" value="1"/>
</dbReference>